<evidence type="ECO:0000313" key="10">
    <source>
        <dbReference type="Proteomes" id="UP000230179"/>
    </source>
</evidence>
<dbReference type="InterPro" id="IPR052159">
    <property type="entry name" value="Competence_DNA_uptake"/>
</dbReference>
<evidence type="ECO:0000256" key="2">
    <source>
        <dbReference type="ARBA" id="ARBA00022475"/>
    </source>
</evidence>
<sequence>MPWLLSLVVGFASGVFLQSVNGFGWEPVVFVLLLAGLFGGAALRAPRLGYTLGAVFCLLCALGMARTSLADAPLPDTFRADLRHRATYDGTVIQDPDLRETTQRVQVRVHKGAEETAVLVVAKRYPEVSVGDRVRVTGTLLTPTPFDTDGGRVFRYDKYLAKDGVRFLMNFATIRVEARAPWYSLSAALARIKHGFLRGLSATLPTQSAALAGGVVIGGKTGLNKELQNAFIQSGLVHVIVLSGYNVMIVAEWVMALLALVTRSRHMRGVAGALALLLFVGIAGFSATALRATLMALIALYARATGRNYAASRSLLAAIFIMLIWNPLYLVFDPGFGLSITATAGLIWLSPLFSQALVRLRERLHRRAVNKVQAFGIEAMSTTLAAQTGVLPLLLYNTGNLSIVALPANLLVIAVMPLAMAAAGVAGVFGSFFASTVPLVAHVVALPASVLTRYVMLVAETSAALPGAALTIPAFSFGWVLTAYAALVFIASSKRFSMTPQLQLAKKASM</sequence>
<feature type="transmembrane region" description="Helical" evidence="6">
    <location>
        <begin position="50"/>
        <end position="69"/>
    </location>
</feature>
<comment type="caution">
    <text evidence="9">The sequence shown here is derived from an EMBL/GenBank/DDBJ whole genome shotgun (WGS) entry which is preliminary data.</text>
</comment>
<evidence type="ECO:0000256" key="4">
    <source>
        <dbReference type="ARBA" id="ARBA00022989"/>
    </source>
</evidence>
<evidence type="ECO:0000256" key="6">
    <source>
        <dbReference type="SAM" id="Phobius"/>
    </source>
</evidence>
<keyword evidence="2" id="KW-1003">Cell membrane</keyword>
<keyword evidence="4 6" id="KW-1133">Transmembrane helix</keyword>
<feature type="transmembrane region" description="Helical" evidence="6">
    <location>
        <begin position="338"/>
        <end position="360"/>
    </location>
</feature>
<feature type="transmembrane region" description="Helical" evidence="6">
    <location>
        <begin position="273"/>
        <end position="302"/>
    </location>
</feature>
<feature type="transmembrane region" description="Helical" evidence="6">
    <location>
        <begin position="372"/>
        <end position="396"/>
    </location>
</feature>
<name>A0A2H0U9U5_9BACT</name>
<dbReference type="Pfam" id="PF03772">
    <property type="entry name" value="Competence"/>
    <property type="match status" value="1"/>
</dbReference>
<keyword evidence="3 6" id="KW-0812">Transmembrane</keyword>
<feature type="transmembrane region" description="Helical" evidence="6">
    <location>
        <begin position="314"/>
        <end position="332"/>
    </location>
</feature>
<dbReference type="PANTHER" id="PTHR30619">
    <property type="entry name" value="DNA INTERNALIZATION/COMPETENCE PROTEIN COMEC/REC2"/>
    <property type="match status" value="1"/>
</dbReference>
<dbReference type="InterPro" id="IPR004477">
    <property type="entry name" value="ComEC_N"/>
</dbReference>
<dbReference type="EMBL" id="PFBL01000012">
    <property type="protein sequence ID" value="PIR83193.1"/>
    <property type="molecule type" value="Genomic_DNA"/>
</dbReference>
<evidence type="ECO:0000259" key="8">
    <source>
        <dbReference type="Pfam" id="PF13567"/>
    </source>
</evidence>
<evidence type="ECO:0000259" key="7">
    <source>
        <dbReference type="Pfam" id="PF03772"/>
    </source>
</evidence>
<feature type="transmembrane region" description="Helical" evidence="6">
    <location>
        <begin position="468"/>
        <end position="491"/>
    </location>
</feature>
<dbReference type="InterPro" id="IPR025405">
    <property type="entry name" value="DUF4131"/>
</dbReference>
<feature type="transmembrane region" description="Helical" evidence="6">
    <location>
        <begin position="235"/>
        <end position="261"/>
    </location>
</feature>
<feature type="domain" description="DUF4131" evidence="8">
    <location>
        <begin position="24"/>
        <end position="174"/>
    </location>
</feature>
<comment type="subcellular location">
    <subcellularLocation>
        <location evidence="1">Cell membrane</location>
        <topology evidence="1">Multi-pass membrane protein</topology>
    </subcellularLocation>
</comment>
<evidence type="ECO:0000256" key="5">
    <source>
        <dbReference type="ARBA" id="ARBA00023136"/>
    </source>
</evidence>
<dbReference type="GO" id="GO:0005886">
    <property type="term" value="C:plasma membrane"/>
    <property type="evidence" value="ECO:0007669"/>
    <property type="project" value="UniProtKB-SubCell"/>
</dbReference>
<accession>A0A2H0U9U5</accession>
<feature type="transmembrane region" description="Helical" evidence="6">
    <location>
        <begin position="408"/>
        <end position="429"/>
    </location>
</feature>
<feature type="transmembrane region" description="Helical" evidence="6">
    <location>
        <begin position="27"/>
        <end position="43"/>
    </location>
</feature>
<reference evidence="10" key="1">
    <citation type="submission" date="2017-09" db="EMBL/GenBank/DDBJ databases">
        <title>Depth-based differentiation of microbial function through sediment-hosted aquifers and enrichment of novel symbionts in the deep terrestrial subsurface.</title>
        <authorList>
            <person name="Probst A.J."/>
            <person name="Ladd B."/>
            <person name="Jarett J.K."/>
            <person name="Geller-Mcgrath D.E."/>
            <person name="Sieber C.M.K."/>
            <person name="Emerson J.B."/>
            <person name="Anantharaman K."/>
            <person name="Thomas B.C."/>
            <person name="Malmstrom R."/>
            <person name="Stieglmeier M."/>
            <person name="Klingl A."/>
            <person name="Woyke T."/>
            <person name="Ryan C.M."/>
            <person name="Banfield J.F."/>
        </authorList>
    </citation>
    <scope>NUCLEOTIDE SEQUENCE [LARGE SCALE GENOMIC DNA]</scope>
</reference>
<organism evidence="9 10">
    <name type="scientific">Candidatus Kaiserbacteria bacterium CG10_big_fil_rev_8_21_14_0_10_56_12</name>
    <dbReference type="NCBI Taxonomy" id="1974611"/>
    <lineage>
        <taxon>Bacteria</taxon>
        <taxon>Candidatus Kaiseribacteriota</taxon>
    </lineage>
</organism>
<proteinExistence type="predicted"/>
<dbReference type="PANTHER" id="PTHR30619:SF1">
    <property type="entry name" value="RECOMBINATION PROTEIN 2"/>
    <property type="match status" value="1"/>
</dbReference>
<dbReference type="NCBIfam" id="TIGR00360">
    <property type="entry name" value="ComEC_N-term"/>
    <property type="match status" value="1"/>
</dbReference>
<feature type="domain" description="ComEC/Rec2-related protein" evidence="7">
    <location>
        <begin position="216"/>
        <end position="492"/>
    </location>
</feature>
<evidence type="ECO:0000313" key="9">
    <source>
        <dbReference type="EMBL" id="PIR83193.1"/>
    </source>
</evidence>
<dbReference type="Proteomes" id="UP000230179">
    <property type="component" value="Unassembled WGS sequence"/>
</dbReference>
<evidence type="ECO:0000256" key="1">
    <source>
        <dbReference type="ARBA" id="ARBA00004651"/>
    </source>
</evidence>
<dbReference type="Pfam" id="PF13567">
    <property type="entry name" value="DUF4131"/>
    <property type="match status" value="1"/>
</dbReference>
<evidence type="ECO:0008006" key="11">
    <source>
        <dbReference type="Google" id="ProtNLM"/>
    </source>
</evidence>
<protein>
    <recommendedName>
        <fullName evidence="11">ComEC/Rec2-related protein domain-containing protein</fullName>
    </recommendedName>
</protein>
<dbReference type="AlphaFoldDB" id="A0A2H0U9U5"/>
<evidence type="ECO:0000256" key="3">
    <source>
        <dbReference type="ARBA" id="ARBA00022692"/>
    </source>
</evidence>
<keyword evidence="5 6" id="KW-0472">Membrane</keyword>
<gene>
    <name evidence="9" type="ORF">COU19_01620</name>
</gene>
<feature type="transmembrane region" description="Helical" evidence="6">
    <location>
        <begin position="436"/>
        <end position="456"/>
    </location>
</feature>